<dbReference type="Gene3D" id="3.20.20.370">
    <property type="entry name" value="Glycoside hydrolase/deacetylase"/>
    <property type="match status" value="1"/>
</dbReference>
<proteinExistence type="predicted"/>
<dbReference type="HOGENOM" id="CLU_843991_0_0_0"/>
<dbReference type="OrthoDB" id="2079420at2"/>
<evidence type="ECO:0000313" key="2">
    <source>
        <dbReference type="Proteomes" id="UP000027982"/>
    </source>
</evidence>
<name>A0A068NMM6_FIMGI</name>
<keyword evidence="2" id="KW-1185">Reference proteome</keyword>
<accession>A0A068NMM6</accession>
<dbReference type="STRING" id="661478.OP10G_1343"/>
<gene>
    <name evidence="1" type="ORF">OP10G_1343</name>
</gene>
<dbReference type="RefSeq" id="WP_025226670.1">
    <property type="nucleotide sequence ID" value="NZ_CP007139.1"/>
</dbReference>
<evidence type="ECO:0000313" key="1">
    <source>
        <dbReference type="EMBL" id="AIE84711.1"/>
    </source>
</evidence>
<dbReference type="Proteomes" id="UP000027982">
    <property type="component" value="Chromosome"/>
</dbReference>
<dbReference type="KEGG" id="fgi:OP10G_1343"/>
<protein>
    <recommendedName>
        <fullName evidence="3">Polysaccharide deacetylase</fullName>
    </recommendedName>
</protein>
<evidence type="ECO:0008006" key="3">
    <source>
        <dbReference type="Google" id="ProtNLM"/>
    </source>
</evidence>
<dbReference type="AlphaFoldDB" id="A0A068NMM6"/>
<dbReference type="EMBL" id="CP007139">
    <property type="protein sequence ID" value="AIE84711.1"/>
    <property type="molecule type" value="Genomic_DNA"/>
</dbReference>
<sequence length="329" mass="36354">MKHVSVFMDVEDPINPLADDAALDLANLFTSEDVRGSFCLTGEKCRTLHARGRQDIAEAFAPHCLGLHTDTHSFHPTTMELLADLSWEDGCKAAYAAERRGFEAFVSLFARPPVFWGGAGNTWSPEITDALKRLDIAAYCYALTALPGEAVHRFNGVLALPQALSISEVDWADDARAEAATARVLDGIQRIDQPWVGLFVGHPTRFRYSQFWDTPYSAGRTSSEPEYTDPVPDETYERSKANLAKLLRQLKRQVSVIGVDGLLATAMSFRAPTPEESAFFRDQTSRNLRSALGWPIHRPGLSAERIVEKTMALAATVELATNSFPRVGR</sequence>
<reference evidence="1 2" key="1">
    <citation type="journal article" date="2014" name="PLoS ONE">
        <title>The first complete genome sequence of the class fimbriimonadia in the phylum armatimonadetes.</title>
        <authorList>
            <person name="Hu Z.Y."/>
            <person name="Wang Y.Z."/>
            <person name="Im W.T."/>
            <person name="Wang S.Y."/>
            <person name="Zhao G.P."/>
            <person name="Zheng H.J."/>
            <person name="Quan Z.X."/>
        </authorList>
    </citation>
    <scope>NUCLEOTIDE SEQUENCE [LARGE SCALE GENOMIC DNA]</scope>
    <source>
        <strain evidence="1">Gsoil 348</strain>
    </source>
</reference>
<organism evidence="1 2">
    <name type="scientific">Fimbriimonas ginsengisoli Gsoil 348</name>
    <dbReference type="NCBI Taxonomy" id="661478"/>
    <lineage>
        <taxon>Bacteria</taxon>
        <taxon>Bacillati</taxon>
        <taxon>Armatimonadota</taxon>
        <taxon>Fimbriimonadia</taxon>
        <taxon>Fimbriimonadales</taxon>
        <taxon>Fimbriimonadaceae</taxon>
        <taxon>Fimbriimonas</taxon>
    </lineage>
</organism>